<dbReference type="AlphaFoldDB" id="A0A9W9YSM0"/>
<dbReference type="GO" id="GO:0005544">
    <property type="term" value="F:calcium-dependent phospholipid binding"/>
    <property type="evidence" value="ECO:0007669"/>
    <property type="project" value="TreeGrafter"/>
</dbReference>
<dbReference type="PANTHER" id="PTHR10728">
    <property type="entry name" value="CYTOSOLIC PHOSPHOLIPASE A2"/>
    <property type="match status" value="1"/>
</dbReference>
<evidence type="ECO:0000259" key="4">
    <source>
        <dbReference type="PROSITE" id="PS51210"/>
    </source>
</evidence>
<dbReference type="SUPFAM" id="SSF52151">
    <property type="entry name" value="FabD/lysophospholipase-like"/>
    <property type="match status" value="1"/>
</dbReference>
<comment type="caution">
    <text evidence="5">The sequence shown here is derived from an EMBL/GenBank/DDBJ whole genome shotgun (WGS) entry which is preliminary data.</text>
</comment>
<dbReference type="Gene3D" id="3.40.1090.10">
    <property type="entry name" value="Cytosolic phospholipase A2 catalytic domain"/>
    <property type="match status" value="1"/>
</dbReference>
<accession>A0A9W9YSM0</accession>
<evidence type="ECO:0000256" key="1">
    <source>
        <dbReference type="ARBA" id="ARBA00022801"/>
    </source>
</evidence>
<organism evidence="5 6">
    <name type="scientific">Desmophyllum pertusum</name>
    <dbReference type="NCBI Taxonomy" id="174260"/>
    <lineage>
        <taxon>Eukaryota</taxon>
        <taxon>Metazoa</taxon>
        <taxon>Cnidaria</taxon>
        <taxon>Anthozoa</taxon>
        <taxon>Hexacorallia</taxon>
        <taxon>Scleractinia</taxon>
        <taxon>Caryophylliina</taxon>
        <taxon>Caryophylliidae</taxon>
        <taxon>Desmophyllum</taxon>
    </lineage>
</organism>
<dbReference type="GO" id="GO:0005509">
    <property type="term" value="F:calcium ion binding"/>
    <property type="evidence" value="ECO:0007669"/>
    <property type="project" value="TreeGrafter"/>
</dbReference>
<dbReference type="Proteomes" id="UP001163046">
    <property type="component" value="Unassembled WGS sequence"/>
</dbReference>
<dbReference type="GO" id="GO:0005829">
    <property type="term" value="C:cytosol"/>
    <property type="evidence" value="ECO:0007669"/>
    <property type="project" value="TreeGrafter"/>
</dbReference>
<feature type="non-terminal residue" evidence="5">
    <location>
        <position position="1"/>
    </location>
</feature>
<dbReference type="OrthoDB" id="419768at2759"/>
<gene>
    <name evidence="5" type="primary">PLA2G4A_5</name>
    <name evidence="5" type="ORF">OS493_005601</name>
</gene>
<dbReference type="InterPro" id="IPR016035">
    <property type="entry name" value="Acyl_Trfase/lysoPLipase"/>
</dbReference>
<dbReference type="GO" id="GO:0046475">
    <property type="term" value="P:glycerophospholipid catabolic process"/>
    <property type="evidence" value="ECO:0007669"/>
    <property type="project" value="TreeGrafter"/>
</dbReference>
<keyword evidence="6" id="KW-1185">Reference proteome</keyword>
<dbReference type="InterPro" id="IPR002642">
    <property type="entry name" value="LysoPLipase_cat_dom"/>
</dbReference>
<dbReference type="EMBL" id="MU827303">
    <property type="protein sequence ID" value="KAJ7365493.1"/>
    <property type="molecule type" value="Genomic_DNA"/>
</dbReference>
<evidence type="ECO:0000313" key="6">
    <source>
        <dbReference type="Proteomes" id="UP001163046"/>
    </source>
</evidence>
<protein>
    <submittedName>
        <fullName evidence="5">Cytosolic phospholipase A2</fullName>
        <ecNumber evidence="5">3.1.1.4</ecNumber>
    </submittedName>
</protein>
<dbReference type="EC" id="3.1.1.4" evidence="5"/>
<sequence length="205" mass="24333">EVEDEAETADELALTSRHIYVVDGGLVFNSPFPPLLRSERNVDVFYLLTSAYETGKWNFLSRYEELLLAEEWAKKNKFKFPPIKAELQYKKHGLKEFYVFRHPKDPTCPIVIHFVLANKTFKEQIKPGIFRETKEEKAFGNFSLFEDRHKPYSTFNFHYREEQFNRLADLNEFNTLLGEQTIKDVIAECIQRRRRLQSPEFQARS</sequence>
<dbReference type="PROSITE" id="PS51210">
    <property type="entry name" value="PLA2C"/>
    <property type="match status" value="1"/>
</dbReference>
<dbReference type="GO" id="GO:0047498">
    <property type="term" value="F:calcium-dependent phospholipase A2 activity"/>
    <property type="evidence" value="ECO:0007669"/>
    <property type="project" value="TreeGrafter"/>
</dbReference>
<reference evidence="5" key="1">
    <citation type="submission" date="2023-01" db="EMBL/GenBank/DDBJ databases">
        <title>Genome assembly of the deep-sea coral Lophelia pertusa.</title>
        <authorList>
            <person name="Herrera S."/>
            <person name="Cordes E."/>
        </authorList>
    </citation>
    <scope>NUCLEOTIDE SEQUENCE</scope>
    <source>
        <strain evidence="5">USNM1676648</strain>
        <tissue evidence="5">Polyp</tissue>
    </source>
</reference>
<proteinExistence type="predicted"/>
<evidence type="ECO:0000313" key="5">
    <source>
        <dbReference type="EMBL" id="KAJ7365493.1"/>
    </source>
</evidence>
<evidence type="ECO:0000256" key="2">
    <source>
        <dbReference type="ARBA" id="ARBA00023098"/>
    </source>
</evidence>
<evidence type="ECO:0000256" key="3">
    <source>
        <dbReference type="PROSITE-ProRule" id="PRU00555"/>
    </source>
</evidence>
<feature type="domain" description="PLA2c" evidence="4">
    <location>
        <begin position="1"/>
        <end position="205"/>
    </location>
</feature>
<keyword evidence="3" id="KW-0442">Lipid degradation</keyword>
<keyword evidence="2 3" id="KW-0443">Lipid metabolism</keyword>
<dbReference type="PANTHER" id="PTHR10728:SF40">
    <property type="entry name" value="PATATIN FAMILY PROTEIN"/>
    <property type="match status" value="1"/>
</dbReference>
<keyword evidence="1 3" id="KW-0378">Hydrolase</keyword>
<name>A0A9W9YSM0_9CNID</name>